<dbReference type="CDD" id="cd14066">
    <property type="entry name" value="STKc_IRAK"/>
    <property type="match status" value="1"/>
</dbReference>
<sequence length="809" mass="91011">MVNIPMLVLLMNFLSPSYATLPRSLSKGASLSVEKPNNALVSANEVFTAGFRNVGDNAYCFAIWFTKSSNSTIVWMANRDQPVNGRGSILSLLKDGNLVLRDIGRIDTWATNTKSVSQVELTLLDTGNLVLRTSSKNDTLWESFKFPTDTLLPDMPLTRHTKLVSSRSQSNYSSGMYSLYFDNDNVLRLLYDGPETSSLYWPDPALLFPFGRTKYNSSRIAFINSAGYFMSSDAYTFLAGDFGEGPKRRLTIDFDGNLRVYSLDEKQGKWIISWQAIPEPCKIHGICGANSLCVQEVQGKRCSCLPGFKEKYSIDYHDWSNGCEPKYNHSYRIGGSEFVELPKVDFYGFDLEAPQAMSVEDCKSRCLELKSCKAVMYQKVTGICYPKSVLFNGIQTLNFAGTTYLRLPKENLKCYNNESAWKGIPLQTNNCSMEISQTLEKDYPEDHENQFLVYLLWFVGGLGGVEMLCIIVGCCCLYRAHGSTSLLVQQGQLSVLAGFRKFTYKELQLATSGFSNEIGKGGGGTVYKGVLPDGRVAAIKRLNDAMHNEGEFLAEVSTIGKINHMNLMEMWGFCSERKHRLLVYEYMECGSLAENLSSNVLDWEQRFEIALGTAKGLAYLHEECLEWVLHCDVKPENILLDSNYKPKVADFGLSKLLKRGRLSNISSFSTIRGTRGYMAPEWVYNLPITSKVDVYSYGIVLLELITGKSPATFNVVAQTPKYHHLVTWVREKMNASSTDDHDIASSIAEIIDPRVDSQYSMAKMEVLVRVALQCVQEEKDRRPMMSKVVEMLSHHDNTYKAFNEVEIEI</sequence>
<evidence type="ECO:0000256" key="7">
    <source>
        <dbReference type="ARBA" id="ARBA00022741"/>
    </source>
</evidence>
<evidence type="ECO:0000256" key="17">
    <source>
        <dbReference type="PIRNR" id="PIRNR000641"/>
    </source>
</evidence>
<dbReference type="PANTHER" id="PTHR47974">
    <property type="entry name" value="OS07G0415500 PROTEIN"/>
    <property type="match status" value="1"/>
</dbReference>
<proteinExistence type="inferred from homology"/>
<evidence type="ECO:0000256" key="2">
    <source>
        <dbReference type="ARBA" id="ARBA00022527"/>
    </source>
</evidence>
<keyword evidence="3" id="KW-0245">EGF-like domain</keyword>
<dbReference type="InterPro" id="IPR024171">
    <property type="entry name" value="SRK-like_kinase"/>
</dbReference>
<evidence type="ECO:0000256" key="13">
    <source>
        <dbReference type="ARBA" id="ARBA00023170"/>
    </source>
</evidence>
<keyword evidence="2 17" id="KW-0723">Serine/threonine-protein kinase</keyword>
<feature type="domain" description="Protein kinase" evidence="20">
    <location>
        <begin position="512"/>
        <end position="798"/>
    </location>
</feature>
<evidence type="ECO:0000313" key="23">
    <source>
        <dbReference type="EMBL" id="KAK9095813.1"/>
    </source>
</evidence>
<evidence type="ECO:0000259" key="22">
    <source>
        <dbReference type="PROSITE" id="PS50948"/>
    </source>
</evidence>
<organism evidence="23 24">
    <name type="scientific">Stephania japonica</name>
    <dbReference type="NCBI Taxonomy" id="461633"/>
    <lineage>
        <taxon>Eukaryota</taxon>
        <taxon>Viridiplantae</taxon>
        <taxon>Streptophyta</taxon>
        <taxon>Embryophyta</taxon>
        <taxon>Tracheophyta</taxon>
        <taxon>Spermatophyta</taxon>
        <taxon>Magnoliopsida</taxon>
        <taxon>Ranunculales</taxon>
        <taxon>Menispermaceae</taxon>
        <taxon>Menispermoideae</taxon>
        <taxon>Cissampelideae</taxon>
        <taxon>Stephania</taxon>
    </lineage>
</organism>
<keyword evidence="12" id="KW-1015">Disulfide bond</keyword>
<feature type="signal peptide" evidence="19">
    <location>
        <begin position="1"/>
        <end position="19"/>
    </location>
</feature>
<dbReference type="AlphaFoldDB" id="A0AAP0ETX6"/>
<dbReference type="SMART" id="SM00473">
    <property type="entry name" value="PAN_AP"/>
    <property type="match status" value="1"/>
</dbReference>
<dbReference type="PIRSF" id="PIRSF000641">
    <property type="entry name" value="SRK"/>
    <property type="match status" value="1"/>
</dbReference>
<keyword evidence="7 17" id="KW-0547">Nucleotide-binding</keyword>
<dbReference type="Gene3D" id="1.10.510.10">
    <property type="entry name" value="Transferase(Phosphotransferase) domain 1"/>
    <property type="match status" value="1"/>
</dbReference>
<dbReference type="EC" id="2.7.11.1" evidence="17"/>
<evidence type="ECO:0000256" key="8">
    <source>
        <dbReference type="ARBA" id="ARBA00022777"/>
    </source>
</evidence>
<feature type="binding site" evidence="18">
    <location>
        <position position="540"/>
    </location>
    <ligand>
        <name>ATP</name>
        <dbReference type="ChEBI" id="CHEBI:30616"/>
    </ligand>
</feature>
<keyword evidence="8 17" id="KW-0418">Kinase</keyword>
<dbReference type="FunFam" id="1.10.510.10:FF:000537">
    <property type="entry name" value="Putative receptor-like protein kinase"/>
    <property type="match status" value="1"/>
</dbReference>
<dbReference type="Gene3D" id="2.90.10.10">
    <property type="entry name" value="Bulb-type lectin domain"/>
    <property type="match status" value="1"/>
</dbReference>
<evidence type="ECO:0000256" key="11">
    <source>
        <dbReference type="ARBA" id="ARBA00023136"/>
    </source>
</evidence>
<evidence type="ECO:0000256" key="6">
    <source>
        <dbReference type="ARBA" id="ARBA00022729"/>
    </source>
</evidence>
<dbReference type="PROSITE" id="PS00107">
    <property type="entry name" value="PROTEIN_KINASE_ATP"/>
    <property type="match status" value="1"/>
</dbReference>
<evidence type="ECO:0000256" key="18">
    <source>
        <dbReference type="PROSITE-ProRule" id="PRU10141"/>
    </source>
</evidence>
<dbReference type="SMART" id="SM00108">
    <property type="entry name" value="B_lectin"/>
    <property type="match status" value="1"/>
</dbReference>
<dbReference type="InterPro" id="IPR001480">
    <property type="entry name" value="Bulb-type_lectin_dom"/>
</dbReference>
<keyword evidence="14" id="KW-0325">Glycoprotein</keyword>
<dbReference type="SUPFAM" id="SSF56112">
    <property type="entry name" value="Protein kinase-like (PK-like)"/>
    <property type="match status" value="1"/>
</dbReference>
<evidence type="ECO:0000256" key="15">
    <source>
        <dbReference type="ARBA" id="ARBA00047899"/>
    </source>
</evidence>
<feature type="domain" description="Apple" evidence="22">
    <location>
        <begin position="323"/>
        <end position="409"/>
    </location>
</feature>
<evidence type="ECO:0000256" key="16">
    <source>
        <dbReference type="ARBA" id="ARBA00048679"/>
    </source>
</evidence>
<dbReference type="CDD" id="cd00028">
    <property type="entry name" value="B_lectin"/>
    <property type="match status" value="1"/>
</dbReference>
<dbReference type="Pfam" id="PF01453">
    <property type="entry name" value="B_lectin"/>
    <property type="match status" value="1"/>
</dbReference>
<evidence type="ECO:0000256" key="3">
    <source>
        <dbReference type="ARBA" id="ARBA00022536"/>
    </source>
</evidence>
<keyword evidence="4 17" id="KW-0808">Transferase</keyword>
<evidence type="ECO:0000313" key="24">
    <source>
        <dbReference type="Proteomes" id="UP001417504"/>
    </source>
</evidence>
<dbReference type="PROSITE" id="PS50948">
    <property type="entry name" value="PAN"/>
    <property type="match status" value="1"/>
</dbReference>
<evidence type="ECO:0000259" key="21">
    <source>
        <dbReference type="PROSITE" id="PS50927"/>
    </source>
</evidence>
<dbReference type="InterPro" id="IPR011009">
    <property type="entry name" value="Kinase-like_dom_sf"/>
</dbReference>
<dbReference type="InterPro" id="IPR003609">
    <property type="entry name" value="Pan_app"/>
</dbReference>
<feature type="domain" description="Bulb-type lectin" evidence="21">
    <location>
        <begin position="25"/>
        <end position="144"/>
    </location>
</feature>
<keyword evidence="11" id="KW-0472">Membrane</keyword>
<protein>
    <recommendedName>
        <fullName evidence="17">Receptor-like serine/threonine-protein kinase</fullName>
        <ecNumber evidence="17">2.7.11.1</ecNumber>
    </recommendedName>
</protein>
<keyword evidence="9 17" id="KW-0067">ATP-binding</keyword>
<reference evidence="23 24" key="1">
    <citation type="submission" date="2024-01" db="EMBL/GenBank/DDBJ databases">
        <title>Genome assemblies of Stephania.</title>
        <authorList>
            <person name="Yang L."/>
        </authorList>
    </citation>
    <scope>NUCLEOTIDE SEQUENCE [LARGE SCALE GENOMIC DNA]</scope>
    <source>
        <strain evidence="23">QJT</strain>
        <tissue evidence="23">Leaf</tissue>
    </source>
</reference>
<comment type="catalytic activity">
    <reaction evidence="16 17">
        <text>L-seryl-[protein] + ATP = O-phospho-L-seryl-[protein] + ADP + H(+)</text>
        <dbReference type="Rhea" id="RHEA:17989"/>
        <dbReference type="Rhea" id="RHEA-COMP:9863"/>
        <dbReference type="Rhea" id="RHEA-COMP:11604"/>
        <dbReference type="ChEBI" id="CHEBI:15378"/>
        <dbReference type="ChEBI" id="CHEBI:29999"/>
        <dbReference type="ChEBI" id="CHEBI:30616"/>
        <dbReference type="ChEBI" id="CHEBI:83421"/>
        <dbReference type="ChEBI" id="CHEBI:456216"/>
        <dbReference type="EC" id="2.7.11.1"/>
    </reaction>
</comment>
<dbReference type="GO" id="GO:0016020">
    <property type="term" value="C:membrane"/>
    <property type="evidence" value="ECO:0007669"/>
    <property type="project" value="UniProtKB-SubCell"/>
</dbReference>
<dbReference type="InterPro" id="IPR036426">
    <property type="entry name" value="Bulb-type_lectin_dom_sf"/>
</dbReference>
<dbReference type="PROSITE" id="PS50927">
    <property type="entry name" value="BULB_LECTIN"/>
    <property type="match status" value="1"/>
</dbReference>
<dbReference type="PROSITE" id="PS50011">
    <property type="entry name" value="PROTEIN_KINASE_DOM"/>
    <property type="match status" value="1"/>
</dbReference>
<dbReference type="InterPro" id="IPR017441">
    <property type="entry name" value="Protein_kinase_ATP_BS"/>
</dbReference>
<dbReference type="FunFam" id="3.30.200.20:FF:000059">
    <property type="entry name" value="S-receptor-like serine/threonine-protein kinase"/>
    <property type="match status" value="1"/>
</dbReference>
<dbReference type="Pfam" id="PF00069">
    <property type="entry name" value="Pkinase"/>
    <property type="match status" value="1"/>
</dbReference>
<evidence type="ECO:0000256" key="1">
    <source>
        <dbReference type="ARBA" id="ARBA00004479"/>
    </source>
</evidence>
<dbReference type="EMBL" id="JBBNAE010000009">
    <property type="protein sequence ID" value="KAK9095813.1"/>
    <property type="molecule type" value="Genomic_DNA"/>
</dbReference>
<comment type="catalytic activity">
    <reaction evidence="15 17">
        <text>L-threonyl-[protein] + ATP = O-phospho-L-threonyl-[protein] + ADP + H(+)</text>
        <dbReference type="Rhea" id="RHEA:46608"/>
        <dbReference type="Rhea" id="RHEA-COMP:11060"/>
        <dbReference type="Rhea" id="RHEA-COMP:11605"/>
        <dbReference type="ChEBI" id="CHEBI:15378"/>
        <dbReference type="ChEBI" id="CHEBI:30013"/>
        <dbReference type="ChEBI" id="CHEBI:30616"/>
        <dbReference type="ChEBI" id="CHEBI:61977"/>
        <dbReference type="ChEBI" id="CHEBI:456216"/>
        <dbReference type="EC" id="2.7.11.1"/>
    </reaction>
</comment>
<accession>A0AAP0ETX6</accession>
<evidence type="ECO:0000256" key="19">
    <source>
        <dbReference type="SAM" id="SignalP"/>
    </source>
</evidence>
<evidence type="ECO:0000256" key="10">
    <source>
        <dbReference type="ARBA" id="ARBA00022989"/>
    </source>
</evidence>
<dbReference type="Pfam" id="PF00954">
    <property type="entry name" value="S_locus_glycop"/>
    <property type="match status" value="1"/>
</dbReference>
<keyword evidence="5" id="KW-0812">Transmembrane</keyword>
<dbReference type="SUPFAM" id="SSF57414">
    <property type="entry name" value="Hairpin loop containing domain-like"/>
    <property type="match status" value="1"/>
</dbReference>
<dbReference type="SUPFAM" id="SSF51110">
    <property type="entry name" value="alpha-D-mannose-specific plant lectins"/>
    <property type="match status" value="1"/>
</dbReference>
<name>A0AAP0ETX6_9MAGN</name>
<evidence type="ECO:0000256" key="14">
    <source>
        <dbReference type="ARBA" id="ARBA00023180"/>
    </source>
</evidence>
<comment type="subcellular location">
    <subcellularLocation>
        <location evidence="1">Membrane</location>
        <topology evidence="1">Single-pass type I membrane protein</topology>
    </subcellularLocation>
</comment>
<dbReference type="GO" id="GO:0048544">
    <property type="term" value="P:recognition of pollen"/>
    <property type="evidence" value="ECO:0007669"/>
    <property type="project" value="InterPro"/>
</dbReference>
<comment type="caution">
    <text evidence="23">The sequence shown here is derived from an EMBL/GenBank/DDBJ whole genome shotgun (WGS) entry which is preliminary data.</text>
</comment>
<dbReference type="PANTHER" id="PTHR47974:SF3">
    <property type="entry name" value="RECEPTOR-LIKE SERINE_THREONINE-PROTEIN KINASE"/>
    <property type="match status" value="1"/>
</dbReference>
<dbReference type="InterPro" id="IPR000858">
    <property type="entry name" value="S_locus_glycoprot_dom"/>
</dbReference>
<dbReference type="CDD" id="cd00053">
    <property type="entry name" value="EGF"/>
    <property type="match status" value="1"/>
</dbReference>
<keyword evidence="10" id="KW-1133">Transmembrane helix</keyword>
<feature type="chain" id="PRO_5042868030" description="Receptor-like serine/threonine-protein kinase" evidence="19">
    <location>
        <begin position="20"/>
        <end position="809"/>
    </location>
</feature>
<dbReference type="PROSITE" id="PS00108">
    <property type="entry name" value="PROTEIN_KINASE_ST"/>
    <property type="match status" value="1"/>
</dbReference>
<keyword evidence="13" id="KW-0675">Receptor</keyword>
<dbReference type="CDD" id="cd01098">
    <property type="entry name" value="PAN_AP_plant"/>
    <property type="match status" value="1"/>
</dbReference>
<evidence type="ECO:0000256" key="4">
    <source>
        <dbReference type="ARBA" id="ARBA00022679"/>
    </source>
</evidence>
<dbReference type="InterPro" id="IPR008271">
    <property type="entry name" value="Ser/Thr_kinase_AS"/>
</dbReference>
<dbReference type="Gene3D" id="3.30.200.20">
    <property type="entry name" value="Phosphorylase Kinase, domain 1"/>
    <property type="match status" value="1"/>
</dbReference>
<keyword evidence="6 19" id="KW-0732">Signal</keyword>
<evidence type="ECO:0000256" key="9">
    <source>
        <dbReference type="ARBA" id="ARBA00022840"/>
    </source>
</evidence>
<evidence type="ECO:0000256" key="12">
    <source>
        <dbReference type="ARBA" id="ARBA00023157"/>
    </source>
</evidence>
<dbReference type="Proteomes" id="UP001417504">
    <property type="component" value="Unassembled WGS sequence"/>
</dbReference>
<evidence type="ECO:0000259" key="20">
    <source>
        <dbReference type="PROSITE" id="PS50011"/>
    </source>
</evidence>
<comment type="similarity">
    <text evidence="17">Belongs to the protein kinase superfamily. Ser/Thr protein kinase family.</text>
</comment>
<dbReference type="SMART" id="SM00220">
    <property type="entry name" value="S_TKc"/>
    <property type="match status" value="1"/>
</dbReference>
<keyword evidence="24" id="KW-1185">Reference proteome</keyword>
<dbReference type="Pfam" id="PF00024">
    <property type="entry name" value="PAN_1"/>
    <property type="match status" value="1"/>
</dbReference>
<gene>
    <name evidence="23" type="ORF">Sjap_021310</name>
</gene>
<dbReference type="GO" id="GO:0005524">
    <property type="term" value="F:ATP binding"/>
    <property type="evidence" value="ECO:0007669"/>
    <property type="project" value="UniProtKB-UniRule"/>
</dbReference>
<dbReference type="GO" id="GO:0004674">
    <property type="term" value="F:protein serine/threonine kinase activity"/>
    <property type="evidence" value="ECO:0007669"/>
    <property type="project" value="UniProtKB-KW"/>
</dbReference>
<evidence type="ECO:0000256" key="5">
    <source>
        <dbReference type="ARBA" id="ARBA00022692"/>
    </source>
</evidence>
<dbReference type="InterPro" id="IPR000719">
    <property type="entry name" value="Prot_kinase_dom"/>
</dbReference>